<dbReference type="Gene3D" id="1.10.3820.10">
    <property type="entry name" value="Di-heme elbow motif domain"/>
    <property type="match status" value="1"/>
</dbReference>
<dbReference type="RefSeq" id="WP_286984363.1">
    <property type="nucleotide sequence ID" value="NZ_PEXG01000028.1"/>
</dbReference>
<evidence type="ECO:0000259" key="9">
    <source>
        <dbReference type="Pfam" id="PF03264"/>
    </source>
</evidence>
<evidence type="ECO:0000313" key="11">
    <source>
        <dbReference type="Proteomes" id="UP000230956"/>
    </source>
</evidence>
<feature type="transmembrane region" description="Helical" evidence="8">
    <location>
        <begin position="38"/>
        <end position="60"/>
    </location>
</feature>
<dbReference type="EMBL" id="PFNG01000032">
    <property type="protein sequence ID" value="PIZ42031.1"/>
    <property type="molecule type" value="Genomic_DNA"/>
</dbReference>
<comment type="subcellular location">
    <subcellularLocation>
        <location evidence="1">Cell envelope</location>
    </subcellularLocation>
</comment>
<dbReference type="InterPro" id="IPR038266">
    <property type="entry name" value="NapC/NirT_cytc_sf"/>
</dbReference>
<protein>
    <recommendedName>
        <fullName evidence="9">NapC/NirT cytochrome c N-terminal domain-containing protein</fullName>
    </recommendedName>
</protein>
<keyword evidence="4" id="KW-0479">Metal-binding</keyword>
<dbReference type="SUPFAM" id="SSF48695">
    <property type="entry name" value="Multiheme cytochromes"/>
    <property type="match status" value="1"/>
</dbReference>
<evidence type="ECO:0000256" key="3">
    <source>
        <dbReference type="ARBA" id="ARBA00022617"/>
    </source>
</evidence>
<dbReference type="PANTHER" id="PTHR35038">
    <property type="entry name" value="DISSIMILATORY SULFITE REDUCTASE SIRA"/>
    <property type="match status" value="1"/>
</dbReference>
<dbReference type="GO" id="GO:0016491">
    <property type="term" value="F:oxidoreductase activity"/>
    <property type="evidence" value="ECO:0007669"/>
    <property type="project" value="TreeGrafter"/>
</dbReference>
<evidence type="ECO:0000256" key="1">
    <source>
        <dbReference type="ARBA" id="ARBA00004196"/>
    </source>
</evidence>
<feature type="domain" description="NapC/NirT cytochrome c N-terminal" evidence="9">
    <location>
        <begin position="45"/>
        <end position="175"/>
    </location>
</feature>
<reference evidence="11" key="1">
    <citation type="submission" date="2017-09" db="EMBL/GenBank/DDBJ databases">
        <title>Depth-based differentiation of microbial function through sediment-hosted aquifers and enrichment of novel symbionts in the deep terrestrial subsurface.</title>
        <authorList>
            <person name="Probst A.J."/>
            <person name="Ladd B."/>
            <person name="Jarett J.K."/>
            <person name="Geller-Mcgrath D.E."/>
            <person name="Sieber C.M.K."/>
            <person name="Emerson J.B."/>
            <person name="Anantharaman K."/>
            <person name="Thomas B.C."/>
            <person name="Malmstrom R."/>
            <person name="Stieglmeier M."/>
            <person name="Klingl A."/>
            <person name="Woyke T."/>
            <person name="Ryan C.M."/>
            <person name="Banfield J.F."/>
        </authorList>
    </citation>
    <scope>NUCLEOTIDE SEQUENCE [LARGE SCALE GENOMIC DNA]</scope>
</reference>
<evidence type="ECO:0000313" key="10">
    <source>
        <dbReference type="EMBL" id="PIZ42031.1"/>
    </source>
</evidence>
<comment type="caution">
    <text evidence="10">The sequence shown here is derived from an EMBL/GenBank/DDBJ whole genome shotgun (WGS) entry which is preliminary data.</text>
</comment>
<feature type="transmembrane region" description="Helical" evidence="8">
    <location>
        <begin position="6"/>
        <end position="26"/>
    </location>
</feature>
<keyword evidence="8" id="KW-0812">Transmembrane</keyword>
<dbReference type="GO" id="GO:0046872">
    <property type="term" value="F:metal ion binding"/>
    <property type="evidence" value="ECO:0007669"/>
    <property type="project" value="UniProtKB-KW"/>
</dbReference>
<keyword evidence="7" id="KW-0408">Iron</keyword>
<evidence type="ECO:0000256" key="5">
    <source>
        <dbReference type="ARBA" id="ARBA00022729"/>
    </source>
</evidence>
<keyword evidence="3" id="KW-0349">Heme</keyword>
<organism evidence="10 11">
    <name type="scientific">Candidatus Aquicultor secundus</name>
    <dbReference type="NCBI Taxonomy" id="1973895"/>
    <lineage>
        <taxon>Bacteria</taxon>
        <taxon>Bacillati</taxon>
        <taxon>Actinomycetota</taxon>
        <taxon>Candidatus Aquicultoria</taxon>
        <taxon>Candidatus Aquicultorales</taxon>
        <taxon>Candidatus Aquicultoraceae</taxon>
        <taxon>Candidatus Aquicultor</taxon>
    </lineage>
</organism>
<dbReference type="PANTHER" id="PTHR35038:SF6">
    <property type="entry name" value="SURFACE LOCALIZED DECAHEME CYTOCHROME C LIPOPROTEIN"/>
    <property type="match status" value="1"/>
</dbReference>
<evidence type="ECO:0000256" key="7">
    <source>
        <dbReference type="ARBA" id="ARBA00023004"/>
    </source>
</evidence>
<dbReference type="InterPro" id="IPR051829">
    <property type="entry name" value="Multiheme_Cytochr_ET"/>
</dbReference>
<dbReference type="InterPro" id="IPR005126">
    <property type="entry name" value="NapC/NirT_cyt_c_N"/>
</dbReference>
<accession>A0A2M7TAM1</accession>
<keyword evidence="8" id="KW-0472">Membrane</keyword>
<keyword evidence="6" id="KW-0249">Electron transport</keyword>
<proteinExistence type="predicted"/>
<evidence type="ECO:0000256" key="8">
    <source>
        <dbReference type="SAM" id="Phobius"/>
    </source>
</evidence>
<evidence type="ECO:0000256" key="2">
    <source>
        <dbReference type="ARBA" id="ARBA00022448"/>
    </source>
</evidence>
<keyword evidence="5" id="KW-0732">Signal</keyword>
<dbReference type="AlphaFoldDB" id="A0A2M7TAM1"/>
<keyword evidence="2" id="KW-0813">Transport</keyword>
<dbReference type="InterPro" id="IPR036280">
    <property type="entry name" value="Multihaem_cyt_sf"/>
</dbReference>
<dbReference type="Pfam" id="PF03264">
    <property type="entry name" value="Cytochrom_NNT"/>
    <property type="match status" value="1"/>
</dbReference>
<evidence type="ECO:0000256" key="4">
    <source>
        <dbReference type="ARBA" id="ARBA00022723"/>
    </source>
</evidence>
<name>A0A2M7TAM1_9ACTN</name>
<dbReference type="Proteomes" id="UP000230956">
    <property type="component" value="Unassembled WGS sequence"/>
</dbReference>
<sequence>MVSDTYIVIAASSFSIILLIALLFVVRGIFAKFGKNKILGLPISVFSVATIVVMVVLSTVSSHQLVCQSCHPMRAPAVELRTSSHKGIGCLACHKKSNMMALPIQKLEQLRMTFNYFSGSYKYPVRSEVGNDVCLECHGDVRRGLKVKFKVMMSHAEVVDAGINCTECHPQIAHKGAAAKSGVSMMEKCSSCHNDEEASSRCETCHQGDVWLGMKPSTDWGISHDKNWAKTHGARSLYICKACHYEKDCNRCHSTVPHQEGWPYIHGQQAESNPDDCNICHKEESFCRGCHKITMPHPPSWLPLHKWEVDIAGRGTCLSCHIKKDCDRCHDKHSIDVEIMGKKKQ</sequence>
<gene>
    <name evidence="10" type="ORF">COY37_01130</name>
</gene>
<keyword evidence="8" id="KW-1133">Transmembrane helix</keyword>
<evidence type="ECO:0000256" key="6">
    <source>
        <dbReference type="ARBA" id="ARBA00022982"/>
    </source>
</evidence>